<evidence type="ECO:0000313" key="3">
    <source>
        <dbReference type="WBParaSite" id="Pan_g8286.t1"/>
    </source>
</evidence>
<dbReference type="PANTHER" id="PTHR10974">
    <property type="entry name" value="FI08016P-RELATED"/>
    <property type="match status" value="1"/>
</dbReference>
<dbReference type="PANTHER" id="PTHR10974:SF75">
    <property type="entry name" value="SULFATASE DOMAIN-CONTAINING PROTEIN"/>
    <property type="match status" value="1"/>
</dbReference>
<keyword evidence="2" id="KW-1185">Reference proteome</keyword>
<dbReference type="Proteomes" id="UP000492821">
    <property type="component" value="Unassembled WGS sequence"/>
</dbReference>
<reference evidence="2" key="1">
    <citation type="journal article" date="2013" name="Genetics">
        <title>The draft genome and transcriptome of Panagrellus redivivus are shaped by the harsh demands of a free-living lifestyle.</title>
        <authorList>
            <person name="Srinivasan J."/>
            <person name="Dillman A.R."/>
            <person name="Macchietto M.G."/>
            <person name="Heikkinen L."/>
            <person name="Lakso M."/>
            <person name="Fracchia K.M."/>
            <person name="Antoshechkin I."/>
            <person name="Mortazavi A."/>
            <person name="Wong G."/>
            <person name="Sternberg P.W."/>
        </authorList>
    </citation>
    <scope>NUCLEOTIDE SEQUENCE [LARGE SCALE GENOMIC DNA]</scope>
    <source>
        <strain evidence="2">MT8872</strain>
    </source>
</reference>
<dbReference type="GO" id="GO:0005615">
    <property type="term" value="C:extracellular space"/>
    <property type="evidence" value="ECO:0007669"/>
    <property type="project" value="TreeGrafter"/>
</dbReference>
<feature type="transmembrane region" description="Helical" evidence="1">
    <location>
        <begin position="576"/>
        <end position="596"/>
    </location>
</feature>
<protein>
    <submittedName>
        <fullName evidence="3">Sulfatase domain-containing protein</fullName>
    </submittedName>
</protein>
<keyword evidence="1" id="KW-1133">Transmembrane helix</keyword>
<feature type="transmembrane region" description="Helical" evidence="1">
    <location>
        <begin position="602"/>
        <end position="622"/>
    </location>
</feature>
<dbReference type="WBParaSite" id="Pan_g8286.t1">
    <property type="protein sequence ID" value="Pan_g8286.t1"/>
    <property type="gene ID" value="Pan_g8286"/>
</dbReference>
<feature type="transmembrane region" description="Helical" evidence="1">
    <location>
        <begin position="533"/>
        <end position="555"/>
    </location>
</feature>
<feature type="transmembrane region" description="Helical" evidence="1">
    <location>
        <begin position="360"/>
        <end position="384"/>
    </location>
</feature>
<feature type="transmembrane region" description="Helical" evidence="1">
    <location>
        <begin position="396"/>
        <end position="417"/>
    </location>
</feature>
<accession>A0A7E4WAN5</accession>
<dbReference type="AlphaFoldDB" id="A0A7E4WAN5"/>
<feature type="transmembrane region" description="Helical" evidence="1">
    <location>
        <begin position="485"/>
        <end position="509"/>
    </location>
</feature>
<evidence type="ECO:0000313" key="2">
    <source>
        <dbReference type="Proteomes" id="UP000492821"/>
    </source>
</evidence>
<proteinExistence type="predicted"/>
<reference evidence="3" key="2">
    <citation type="submission" date="2020-10" db="UniProtKB">
        <authorList>
            <consortium name="WormBaseParasite"/>
        </authorList>
    </citation>
    <scope>IDENTIFICATION</scope>
</reference>
<name>A0A7E4WAN5_PANRE</name>
<sequence length="657" mass="74440">MSVGYPSDYKNHAESCHKPIDDDQHIFSIFKSSGYTTAHMDDWAGTAFNSLNCVGFARNEFIDHTMKPFLLRFGVGLGGYKSAIISKNVQKGNKMDEILFPQLERFLDAYPDRPKFSLTWNTYLAHDNNNNLFQADAFFNDFFSRNKKKFDNSFIFFMGDHGIRWGDIRRTKIGEIEDSNPAFMVVLPEAIRQNSAIMGTIVQNSEQLVSHYDLFATFVDIAHAKHINGKEIVLHGSSILRPLPQPRTCDRLQIPIEFCTCMFPKSSKPKTTDAQSKLIASQLVENINEVIRTDKQLHSVCASLTLNLNASILVDEFEADNEYAIYFVTFNVNPGNGSYRAYAGRQKDGDITVLNMDDNLRALCSTILILTSSLFLVLQSRLIWIITKNKEFSSNLSYIIIAVCTVPDFPQNLAHLISGIHSFFPQFHGLYAVTTVLGSCAAGGFNAMVISQFALALNRLDVFKPKNWDFHHQIMSSISTLVMKLTLFLSPSYGVCYATCVIIFGHFTFDRATMSWFYDVTYPSAAFCSTFEFWLTMSVSVLTLITYFGVLYCMVIMKNVTTINKPQRISGAEVRLLACALVQFSIIVISNLSWYVPNIPPFVTNFIWAWTGGIGTIMHLAFNQRIRRHFFKETFLYVTFCPFKLSVIRCSLSNLLP</sequence>
<keyword evidence="1" id="KW-0472">Membrane</keyword>
<evidence type="ECO:0000256" key="1">
    <source>
        <dbReference type="SAM" id="Phobius"/>
    </source>
</evidence>
<dbReference type="InterPro" id="IPR004245">
    <property type="entry name" value="DUF229"/>
</dbReference>
<feature type="transmembrane region" description="Helical" evidence="1">
    <location>
        <begin position="429"/>
        <end position="457"/>
    </location>
</feature>
<dbReference type="SUPFAM" id="SSF53649">
    <property type="entry name" value="Alkaline phosphatase-like"/>
    <property type="match status" value="1"/>
</dbReference>
<dbReference type="Pfam" id="PF02995">
    <property type="entry name" value="DUF229"/>
    <property type="match status" value="1"/>
</dbReference>
<keyword evidence="1" id="KW-0812">Transmembrane</keyword>
<dbReference type="InterPro" id="IPR017850">
    <property type="entry name" value="Alkaline_phosphatase_core_sf"/>
</dbReference>
<dbReference type="Gene3D" id="3.40.720.10">
    <property type="entry name" value="Alkaline Phosphatase, subunit A"/>
    <property type="match status" value="1"/>
</dbReference>
<organism evidence="2 3">
    <name type="scientific">Panagrellus redivivus</name>
    <name type="common">Microworm</name>
    <dbReference type="NCBI Taxonomy" id="6233"/>
    <lineage>
        <taxon>Eukaryota</taxon>
        <taxon>Metazoa</taxon>
        <taxon>Ecdysozoa</taxon>
        <taxon>Nematoda</taxon>
        <taxon>Chromadorea</taxon>
        <taxon>Rhabditida</taxon>
        <taxon>Tylenchina</taxon>
        <taxon>Panagrolaimomorpha</taxon>
        <taxon>Panagrolaimoidea</taxon>
        <taxon>Panagrolaimidae</taxon>
        <taxon>Panagrellus</taxon>
    </lineage>
</organism>